<dbReference type="OrthoDB" id="9908299at2"/>
<keyword evidence="1" id="KW-0812">Transmembrane</keyword>
<dbReference type="AlphaFoldDB" id="A0A101XRE2"/>
<comment type="caution">
    <text evidence="2">The sequence shown here is derived from an EMBL/GenBank/DDBJ whole genome shotgun (WGS) entry which is preliminary data.</text>
</comment>
<dbReference type="RefSeq" id="WP_067714763.1">
    <property type="nucleotide sequence ID" value="NZ_LPVJ01000025.1"/>
</dbReference>
<evidence type="ECO:0000313" key="2">
    <source>
        <dbReference type="EMBL" id="KUO96178.1"/>
    </source>
</evidence>
<keyword evidence="1" id="KW-0472">Membrane</keyword>
<feature type="transmembrane region" description="Helical" evidence="1">
    <location>
        <begin position="58"/>
        <end position="76"/>
    </location>
</feature>
<keyword evidence="1" id="KW-1133">Transmembrane helix</keyword>
<reference evidence="2 3" key="1">
    <citation type="submission" date="2015-12" db="EMBL/GenBank/DDBJ databases">
        <title>Draft genome sequence of Acidibacillus ferrooxidans ITV001, isolated from a chalcopyrite acid mine drainage site in Brazil.</title>
        <authorList>
            <person name="Dall'Agnol H."/>
            <person name="Nancucheo I."/>
            <person name="Johnson B."/>
            <person name="Oliveira R."/>
            <person name="Leite L."/>
            <person name="Pylro V."/>
            <person name="Nunes G.L."/>
            <person name="Tzotzos G."/>
            <person name="Fernandes G.R."/>
            <person name="Dutra J."/>
            <person name="Orellana S.C."/>
            <person name="Oliveira G."/>
        </authorList>
    </citation>
    <scope>NUCLEOTIDE SEQUENCE [LARGE SCALE GENOMIC DNA]</scope>
    <source>
        <strain evidence="3">ITV01</strain>
    </source>
</reference>
<accession>A0A101XRE2</accession>
<name>A0A101XRE2_9BACL</name>
<dbReference type="Proteomes" id="UP000053557">
    <property type="component" value="Unassembled WGS sequence"/>
</dbReference>
<gene>
    <name evidence="2" type="ORF">ATW55_00035</name>
</gene>
<dbReference type="EMBL" id="LPVJ01000025">
    <property type="protein sequence ID" value="KUO96178.1"/>
    <property type="molecule type" value="Genomic_DNA"/>
</dbReference>
<feature type="transmembrane region" description="Helical" evidence="1">
    <location>
        <begin position="6"/>
        <end position="22"/>
    </location>
</feature>
<proteinExistence type="predicted"/>
<evidence type="ECO:0000313" key="3">
    <source>
        <dbReference type="Proteomes" id="UP000053557"/>
    </source>
</evidence>
<feature type="transmembrane region" description="Helical" evidence="1">
    <location>
        <begin position="34"/>
        <end position="52"/>
    </location>
</feature>
<protein>
    <submittedName>
        <fullName evidence="2">Uncharacterized protein</fullName>
    </submittedName>
</protein>
<keyword evidence="3" id="KW-1185">Reference proteome</keyword>
<evidence type="ECO:0000256" key="1">
    <source>
        <dbReference type="SAM" id="Phobius"/>
    </source>
</evidence>
<sequence length="99" mass="10715">MNTAFALWVMADGALLVCLWVQHRVMSVSAFQRSATISGIFFLTSMVVLLAMPAHSGIAIAVVFQSLGWIFTFAITSRALRQRRKGVGASTKAGKGLNR</sequence>
<organism evidence="2 3">
    <name type="scientific">Ferroacidibacillus organovorans</name>
    <dbReference type="NCBI Taxonomy" id="1765683"/>
    <lineage>
        <taxon>Bacteria</taxon>
        <taxon>Bacillati</taxon>
        <taxon>Bacillota</taxon>
        <taxon>Bacilli</taxon>
        <taxon>Bacillales</taxon>
        <taxon>Alicyclobacillaceae</taxon>
        <taxon>Ferroacidibacillus</taxon>
    </lineage>
</organism>